<dbReference type="SUPFAM" id="SSF56994">
    <property type="entry name" value="Insulin-like"/>
    <property type="match status" value="1"/>
</dbReference>
<evidence type="ECO:0000256" key="6">
    <source>
        <dbReference type="RuleBase" id="RU000406"/>
    </source>
</evidence>
<dbReference type="SMART" id="SM00078">
    <property type="entry name" value="IlGF"/>
    <property type="match status" value="1"/>
</dbReference>
<dbReference type="Pfam" id="PF00049">
    <property type="entry name" value="Insulin"/>
    <property type="match status" value="1"/>
</dbReference>
<protein>
    <submittedName>
        <fullName evidence="9">Neuropeptide ILB1</fullName>
    </submittedName>
</protein>
<name>A0A5B8FJN9_PLOIN</name>
<dbReference type="GO" id="GO:0007218">
    <property type="term" value="P:neuropeptide signaling pathway"/>
    <property type="evidence" value="ECO:0007669"/>
    <property type="project" value="UniProtKB-KW"/>
</dbReference>
<evidence type="ECO:0000313" key="9">
    <source>
        <dbReference type="EMBL" id="QDO72232.1"/>
    </source>
</evidence>
<dbReference type="AlphaFoldDB" id="A0A5B8FJN9"/>
<keyword evidence="6" id="KW-0964">Secreted</keyword>
<comment type="similarity">
    <text evidence="1 6">Belongs to the insulin family.</text>
</comment>
<dbReference type="PRINTS" id="PR00276">
    <property type="entry name" value="INSULINFAMLY"/>
</dbReference>
<feature type="chain" id="PRO_5022725657" evidence="7">
    <location>
        <begin position="20"/>
        <end position="98"/>
    </location>
</feature>
<organism evidence="9">
    <name type="scientific">Plodia interpunctella</name>
    <name type="common">Indianmeal moth</name>
    <dbReference type="NCBI Taxonomy" id="58824"/>
    <lineage>
        <taxon>Eukaryota</taxon>
        <taxon>Metazoa</taxon>
        <taxon>Ecdysozoa</taxon>
        <taxon>Arthropoda</taxon>
        <taxon>Hexapoda</taxon>
        <taxon>Insecta</taxon>
        <taxon>Pterygota</taxon>
        <taxon>Neoptera</taxon>
        <taxon>Endopterygota</taxon>
        <taxon>Lepidoptera</taxon>
        <taxon>Glossata</taxon>
        <taxon>Ditrysia</taxon>
        <taxon>Pyraloidea</taxon>
        <taxon>Pyralidae</taxon>
        <taxon>Phycitinae</taxon>
        <taxon>Plodia</taxon>
    </lineage>
</organism>
<dbReference type="GO" id="GO:0005179">
    <property type="term" value="F:hormone activity"/>
    <property type="evidence" value="ECO:0007669"/>
    <property type="project" value="InterPro"/>
</dbReference>
<dbReference type="EMBL" id="MH454258">
    <property type="protein sequence ID" value="QDO72232.1"/>
    <property type="molecule type" value="mRNA"/>
</dbReference>
<evidence type="ECO:0000256" key="3">
    <source>
        <dbReference type="ARBA" id="ARBA00022685"/>
    </source>
</evidence>
<proteinExistence type="evidence at transcript level"/>
<dbReference type="InterPro" id="IPR022353">
    <property type="entry name" value="Insulin_CS"/>
</dbReference>
<keyword evidence="9" id="KW-0527">Neuropeptide</keyword>
<comment type="subunit">
    <text evidence="2">Heterodimer of a B chain and an A chain linked by two disulfide bonds.</text>
</comment>
<feature type="signal peptide" evidence="7">
    <location>
        <begin position="1"/>
        <end position="19"/>
    </location>
</feature>
<sequence>MKVQLFSLLIIAAILSVESSNPQFYCGRRLASALAYLCPYEEDALSKRSVDRIQDLEGSWSWFYPKSRALGAMRAKRQGVASECCDKPCDLSELLSYC</sequence>
<dbReference type="CDD" id="cd04366">
    <property type="entry name" value="IlGF_insulin_bombyxin_like"/>
    <property type="match status" value="1"/>
</dbReference>
<evidence type="ECO:0000259" key="8">
    <source>
        <dbReference type="SMART" id="SM00078"/>
    </source>
</evidence>
<dbReference type="Gene3D" id="1.10.100.10">
    <property type="entry name" value="Insulin-like"/>
    <property type="match status" value="1"/>
</dbReference>
<evidence type="ECO:0000256" key="4">
    <source>
        <dbReference type="ARBA" id="ARBA00022729"/>
    </source>
</evidence>
<dbReference type="GO" id="GO:0005576">
    <property type="term" value="C:extracellular region"/>
    <property type="evidence" value="ECO:0007669"/>
    <property type="project" value="UniProtKB-SubCell"/>
</dbReference>
<evidence type="ECO:0000256" key="2">
    <source>
        <dbReference type="ARBA" id="ARBA00011207"/>
    </source>
</evidence>
<evidence type="ECO:0000256" key="7">
    <source>
        <dbReference type="SAM" id="SignalP"/>
    </source>
</evidence>
<keyword evidence="3" id="KW-0165">Cleavage on pair of basic residues</keyword>
<accession>A0A5B8FJN9</accession>
<dbReference type="PANTHER" id="PTHR13647">
    <property type="entry name" value="INSULIN-LIKE PEPTIDE 2-RELATED"/>
    <property type="match status" value="1"/>
</dbReference>
<dbReference type="InterPro" id="IPR016179">
    <property type="entry name" value="Insulin-like"/>
</dbReference>
<reference evidence="9" key="1">
    <citation type="submission" date="2018-06" db="EMBL/GenBank/DDBJ databases">
        <title>Intoxification of Plodia interpunctella (Lepidoptera: Pyralidae) larvae with essential oils isolated from Lippia turbinata (Griseb.). Effects on development and in the expression of neuropeptide precursor genes.</title>
        <authorList>
            <person name="Ons S."/>
            <person name="Corzo F.L."/>
            <person name="Sterkel M."/>
        </authorList>
    </citation>
    <scope>NUCLEOTIDE SEQUENCE</scope>
</reference>
<keyword evidence="5" id="KW-1015">Disulfide bond</keyword>
<dbReference type="RefSeq" id="XP_053616700.1">
    <property type="nucleotide sequence ID" value="XM_053760725.2"/>
</dbReference>
<evidence type="ECO:0000256" key="1">
    <source>
        <dbReference type="ARBA" id="ARBA00009034"/>
    </source>
</evidence>
<evidence type="ECO:0000256" key="5">
    <source>
        <dbReference type="ARBA" id="ARBA00023157"/>
    </source>
</evidence>
<keyword evidence="4 7" id="KW-0732">Signal</keyword>
<dbReference type="InterPro" id="IPR036438">
    <property type="entry name" value="Insulin-like_sf"/>
</dbReference>
<dbReference type="InterPro" id="IPR022352">
    <property type="entry name" value="Ins/IGF/rlx"/>
</dbReference>
<dbReference type="PROSITE" id="PS00262">
    <property type="entry name" value="INSULIN"/>
    <property type="match status" value="1"/>
</dbReference>
<dbReference type="GeneID" id="128678860"/>
<comment type="subcellular location">
    <subcellularLocation>
        <location evidence="6">Secreted</location>
    </subcellularLocation>
</comment>
<feature type="domain" description="Insulin-like" evidence="8">
    <location>
        <begin position="23"/>
        <end position="98"/>
    </location>
</feature>
<dbReference type="PANTHER" id="PTHR13647:SF4">
    <property type="entry name" value="INSULIN-LIKE PEPTIDE 1-RELATED"/>
    <property type="match status" value="1"/>
</dbReference>